<evidence type="ECO:0000256" key="6">
    <source>
        <dbReference type="ARBA" id="ARBA00022801"/>
    </source>
</evidence>
<feature type="transmembrane region" description="Helical" evidence="10">
    <location>
        <begin position="240"/>
        <end position="261"/>
    </location>
</feature>
<accession>A0A7V3N5F3</accession>
<comment type="caution">
    <text evidence="12">The sequence shown here is derived from an EMBL/GenBank/DDBJ whole genome shotgun (WGS) entry which is preliminary data.</text>
</comment>
<dbReference type="CDD" id="cd06160">
    <property type="entry name" value="S2P-M50_like_2"/>
    <property type="match status" value="1"/>
</dbReference>
<reference evidence="12" key="1">
    <citation type="journal article" date="2020" name="mSystems">
        <title>Genome- and Community-Level Interaction Insights into Carbon Utilization and Element Cycling Functions of Hydrothermarchaeota in Hydrothermal Sediment.</title>
        <authorList>
            <person name="Zhou Z."/>
            <person name="Liu Y."/>
            <person name="Xu W."/>
            <person name="Pan J."/>
            <person name="Luo Z.H."/>
            <person name="Li M."/>
        </authorList>
    </citation>
    <scope>NUCLEOTIDE SEQUENCE [LARGE SCALE GENOMIC DNA]</scope>
    <source>
        <strain evidence="12">SpSt-757</strain>
    </source>
</reference>
<keyword evidence="5 10" id="KW-0812">Transmembrane</keyword>
<feature type="domain" description="Peptidase M50" evidence="11">
    <location>
        <begin position="116"/>
        <end position="287"/>
    </location>
</feature>
<dbReference type="GO" id="GO:0006508">
    <property type="term" value="P:proteolysis"/>
    <property type="evidence" value="ECO:0007669"/>
    <property type="project" value="UniProtKB-KW"/>
</dbReference>
<feature type="transmembrane region" description="Helical" evidence="10">
    <location>
        <begin position="109"/>
        <end position="126"/>
    </location>
</feature>
<comment type="similarity">
    <text evidence="3">Belongs to the peptidase M50B family.</text>
</comment>
<sequence>MERPLAVDEVIREVEKFGSIVEVFENKIRVIFYENPDKAVQELRQKLSPRGIIFKVTKENDYFVLTFAETGDEKNNIFIPILLLILTIFTTLIAGALQQGYVPWQNWSYLWKGAPFSFAVILILGGHELSHFIAAKKNGVKTTFPYFIPFPNPLIGTMGAFIRVKSPITDRKALIEMGASGPIASFLIAIPFSIYGLMNSKIVELREGNISLGTPIIFQILSKLTLGNVPKDSMVLLHPVAFAGWLGFFVTALNLIPVGQLDGGHVLFGIFGKKAHYLISRILILILLPLGFLWNGWWTWAILLLILGSRHPAPLYWEEKLPLSAKYLAIASLLIFILCFVPAPIKVVP</sequence>
<evidence type="ECO:0000256" key="10">
    <source>
        <dbReference type="SAM" id="Phobius"/>
    </source>
</evidence>
<feature type="transmembrane region" description="Helical" evidence="10">
    <location>
        <begin position="327"/>
        <end position="345"/>
    </location>
</feature>
<evidence type="ECO:0000256" key="2">
    <source>
        <dbReference type="ARBA" id="ARBA00004141"/>
    </source>
</evidence>
<dbReference type="EMBL" id="DTGG01000062">
    <property type="protein sequence ID" value="HFZ08862.1"/>
    <property type="molecule type" value="Genomic_DNA"/>
</dbReference>
<dbReference type="GO" id="GO:0016020">
    <property type="term" value="C:membrane"/>
    <property type="evidence" value="ECO:0007669"/>
    <property type="project" value="UniProtKB-SubCell"/>
</dbReference>
<comment type="subcellular location">
    <subcellularLocation>
        <location evidence="2">Membrane</location>
        <topology evidence="2">Multi-pass membrane protein</topology>
    </subcellularLocation>
</comment>
<dbReference type="PANTHER" id="PTHR31412">
    <property type="entry name" value="ZINC METALLOPROTEASE EGY1"/>
    <property type="match status" value="1"/>
</dbReference>
<gene>
    <name evidence="12" type="ORF">ENV41_01865</name>
</gene>
<name>A0A7V3N5F3_UNCC3</name>
<evidence type="ECO:0000256" key="8">
    <source>
        <dbReference type="ARBA" id="ARBA00022989"/>
    </source>
</evidence>
<dbReference type="AlphaFoldDB" id="A0A7V3N5F3"/>
<keyword evidence="7" id="KW-0809">Transit peptide</keyword>
<dbReference type="Pfam" id="PF02163">
    <property type="entry name" value="Peptidase_M50"/>
    <property type="match status" value="1"/>
</dbReference>
<proteinExistence type="inferred from homology"/>
<feature type="transmembrane region" description="Helical" evidence="10">
    <location>
        <begin position="174"/>
        <end position="198"/>
    </location>
</feature>
<dbReference type="PANTHER" id="PTHR31412:SF0">
    <property type="entry name" value="ZINC METALLOPROTEASE EGY1, CHLOROPLASTIC-RELATED"/>
    <property type="match status" value="1"/>
</dbReference>
<keyword evidence="4 12" id="KW-0645">Protease</keyword>
<organism evidence="12">
    <name type="scientific">candidate division CPR3 bacterium</name>
    <dbReference type="NCBI Taxonomy" id="2268181"/>
    <lineage>
        <taxon>Bacteria</taxon>
        <taxon>Bacteria division CPR3</taxon>
    </lineage>
</organism>
<comment type="cofactor">
    <cofactor evidence="1">
        <name>Zn(2+)</name>
        <dbReference type="ChEBI" id="CHEBI:29105"/>
    </cofactor>
</comment>
<evidence type="ECO:0000256" key="4">
    <source>
        <dbReference type="ARBA" id="ARBA00022670"/>
    </source>
</evidence>
<evidence type="ECO:0000256" key="3">
    <source>
        <dbReference type="ARBA" id="ARBA00007931"/>
    </source>
</evidence>
<evidence type="ECO:0000313" key="12">
    <source>
        <dbReference type="EMBL" id="HFZ08862.1"/>
    </source>
</evidence>
<protein>
    <submittedName>
        <fullName evidence="12">Site-2 protease family protein</fullName>
    </submittedName>
</protein>
<dbReference type="InterPro" id="IPR044838">
    <property type="entry name" value="EGY1-like"/>
</dbReference>
<evidence type="ECO:0000259" key="11">
    <source>
        <dbReference type="Pfam" id="PF02163"/>
    </source>
</evidence>
<dbReference type="InterPro" id="IPR008915">
    <property type="entry name" value="Peptidase_M50"/>
</dbReference>
<keyword evidence="9 10" id="KW-0472">Membrane</keyword>
<evidence type="ECO:0000256" key="7">
    <source>
        <dbReference type="ARBA" id="ARBA00022946"/>
    </source>
</evidence>
<evidence type="ECO:0000256" key="1">
    <source>
        <dbReference type="ARBA" id="ARBA00001947"/>
    </source>
</evidence>
<feature type="transmembrane region" description="Helical" evidence="10">
    <location>
        <begin position="77"/>
        <end position="97"/>
    </location>
</feature>
<keyword evidence="8 10" id="KW-1133">Transmembrane helix</keyword>
<evidence type="ECO:0000256" key="5">
    <source>
        <dbReference type="ARBA" id="ARBA00022692"/>
    </source>
</evidence>
<evidence type="ECO:0000256" key="9">
    <source>
        <dbReference type="ARBA" id="ARBA00023136"/>
    </source>
</evidence>
<feature type="transmembrane region" description="Helical" evidence="10">
    <location>
        <begin position="282"/>
        <end position="307"/>
    </location>
</feature>
<dbReference type="GO" id="GO:0008233">
    <property type="term" value="F:peptidase activity"/>
    <property type="evidence" value="ECO:0007669"/>
    <property type="project" value="UniProtKB-KW"/>
</dbReference>
<keyword evidence="6" id="KW-0378">Hydrolase</keyword>